<evidence type="ECO:0008006" key="3">
    <source>
        <dbReference type="Google" id="ProtNLM"/>
    </source>
</evidence>
<dbReference type="EMBL" id="QNRR01000008">
    <property type="protein sequence ID" value="RBP40333.1"/>
    <property type="molecule type" value="Genomic_DNA"/>
</dbReference>
<organism evidence="1 2">
    <name type="scientific">Roseimicrobium gellanilyticum</name>
    <dbReference type="NCBI Taxonomy" id="748857"/>
    <lineage>
        <taxon>Bacteria</taxon>
        <taxon>Pseudomonadati</taxon>
        <taxon>Verrucomicrobiota</taxon>
        <taxon>Verrucomicrobiia</taxon>
        <taxon>Verrucomicrobiales</taxon>
        <taxon>Verrucomicrobiaceae</taxon>
        <taxon>Roseimicrobium</taxon>
    </lineage>
</organism>
<proteinExistence type="predicted"/>
<name>A0A366HD03_9BACT</name>
<evidence type="ECO:0000313" key="1">
    <source>
        <dbReference type="EMBL" id="RBP40333.1"/>
    </source>
</evidence>
<reference evidence="1 2" key="1">
    <citation type="submission" date="2018-06" db="EMBL/GenBank/DDBJ databases">
        <title>Genomic Encyclopedia of Type Strains, Phase IV (KMG-IV): sequencing the most valuable type-strain genomes for metagenomic binning, comparative biology and taxonomic classification.</title>
        <authorList>
            <person name="Goeker M."/>
        </authorList>
    </citation>
    <scope>NUCLEOTIDE SEQUENCE [LARGE SCALE GENOMIC DNA]</scope>
    <source>
        <strain evidence="1 2">DSM 25532</strain>
    </source>
</reference>
<sequence>MRGMKIPCSISRAEWVTGSLAVVVLGLTLSASPGDSLSLKQKQTKAISNCRQIITAVRIYSADHAGEHPTGSTANEAFRALFRETIVEVEDIFGCPDSMFKPDGVIGKAPDFADAVKPGENHWAMTADLTDSSSNSIPLVYENPVKAAWPAKWITPAEEAKSKGAAWIDGTVIVGLNDSSVRLMKLLPGKGSPMGLELDPKTGKDIFDPSAPQTILDVELAKKGP</sequence>
<protein>
    <recommendedName>
        <fullName evidence="3">Type II secretion system protein</fullName>
    </recommendedName>
</protein>
<dbReference type="Proteomes" id="UP000253426">
    <property type="component" value="Unassembled WGS sequence"/>
</dbReference>
<dbReference type="AlphaFoldDB" id="A0A366HD03"/>
<comment type="caution">
    <text evidence="1">The sequence shown here is derived from an EMBL/GenBank/DDBJ whole genome shotgun (WGS) entry which is preliminary data.</text>
</comment>
<keyword evidence="2" id="KW-1185">Reference proteome</keyword>
<evidence type="ECO:0000313" key="2">
    <source>
        <dbReference type="Proteomes" id="UP000253426"/>
    </source>
</evidence>
<gene>
    <name evidence="1" type="ORF">DES53_10839</name>
</gene>
<accession>A0A366HD03</accession>